<dbReference type="Pfam" id="PF00162">
    <property type="entry name" value="PGK"/>
    <property type="match status" value="1"/>
</dbReference>
<evidence type="ECO:0000256" key="13">
    <source>
        <dbReference type="PIRSR" id="PIRSR000724-1"/>
    </source>
</evidence>
<evidence type="ECO:0000256" key="7">
    <source>
        <dbReference type="ARBA" id="ARBA00022679"/>
    </source>
</evidence>
<feature type="binding site" evidence="12 14">
    <location>
        <position position="330"/>
    </location>
    <ligand>
        <name>ATP</name>
        <dbReference type="ChEBI" id="CHEBI:30616"/>
    </ligand>
</feature>
<evidence type="ECO:0000256" key="5">
    <source>
        <dbReference type="ARBA" id="ARBA00013061"/>
    </source>
</evidence>
<evidence type="ECO:0000256" key="9">
    <source>
        <dbReference type="ARBA" id="ARBA00022777"/>
    </source>
</evidence>
<evidence type="ECO:0000313" key="16">
    <source>
        <dbReference type="EMBL" id="SEH81160.1"/>
    </source>
</evidence>
<dbReference type="GO" id="GO:0004618">
    <property type="term" value="F:phosphoglycerate kinase activity"/>
    <property type="evidence" value="ECO:0007669"/>
    <property type="project" value="UniProtKB-UniRule"/>
</dbReference>
<evidence type="ECO:0000256" key="4">
    <source>
        <dbReference type="ARBA" id="ARBA00011245"/>
    </source>
</evidence>
<dbReference type="Gene3D" id="3.40.50.1260">
    <property type="entry name" value="Phosphoglycerate kinase, N-terminal domain"/>
    <property type="match status" value="2"/>
</dbReference>
<comment type="subunit">
    <text evidence="4 12">Monomer.</text>
</comment>
<accession>A0A1H6L5I9</accession>
<evidence type="ECO:0000256" key="12">
    <source>
        <dbReference type="HAMAP-Rule" id="MF_00145"/>
    </source>
</evidence>
<feature type="binding site" evidence="12">
    <location>
        <position position="41"/>
    </location>
    <ligand>
        <name>substrate</name>
    </ligand>
</feature>
<feature type="binding site" evidence="12">
    <location>
        <position position="123"/>
    </location>
    <ligand>
        <name>substrate</name>
    </ligand>
</feature>
<dbReference type="GO" id="GO:0005524">
    <property type="term" value="F:ATP binding"/>
    <property type="evidence" value="ECO:0007669"/>
    <property type="project" value="UniProtKB-KW"/>
</dbReference>
<reference evidence="16 17" key="1">
    <citation type="submission" date="2016-10" db="EMBL/GenBank/DDBJ databases">
        <authorList>
            <person name="de Groot N.N."/>
        </authorList>
    </citation>
    <scope>NUCLEOTIDE SEQUENCE [LARGE SCALE GENOMIC DNA]</scope>
    <source>
        <strain evidence="16 17">CGMCC 1.10825</strain>
    </source>
</reference>
<dbReference type="PIRSF" id="PIRSF000724">
    <property type="entry name" value="Pgk"/>
    <property type="match status" value="1"/>
</dbReference>
<keyword evidence="10 12" id="KW-0067">ATP-binding</keyword>
<dbReference type="AlphaFoldDB" id="A0A1H6L5I9"/>
<keyword evidence="17" id="KW-1185">Reference proteome</keyword>
<evidence type="ECO:0000256" key="6">
    <source>
        <dbReference type="ARBA" id="ARBA00016471"/>
    </source>
</evidence>
<dbReference type="STRING" id="1159016.SAMN02927937_01571"/>
<dbReference type="CDD" id="cd00318">
    <property type="entry name" value="Phosphoglycerate_kinase"/>
    <property type="match status" value="1"/>
</dbReference>
<evidence type="ECO:0000256" key="1">
    <source>
        <dbReference type="ARBA" id="ARBA00000642"/>
    </source>
</evidence>
<name>A0A1H6L5I9_9FLAO</name>
<comment type="catalytic activity">
    <reaction evidence="1 12 15">
        <text>(2R)-3-phosphoglycerate + ATP = (2R)-3-phospho-glyceroyl phosphate + ADP</text>
        <dbReference type="Rhea" id="RHEA:14801"/>
        <dbReference type="ChEBI" id="CHEBI:30616"/>
        <dbReference type="ChEBI" id="CHEBI:57604"/>
        <dbReference type="ChEBI" id="CHEBI:58272"/>
        <dbReference type="ChEBI" id="CHEBI:456216"/>
        <dbReference type="EC" id="2.7.2.3"/>
    </reaction>
</comment>
<keyword evidence="12" id="KW-0963">Cytoplasm</keyword>
<sequence>MQLQTKMKTINDFNFNNKKAIIRVDFNVPLNDQFQVTDDNRIIAAKPTIDKIVNDGGVAILMSHLGRPKNGPEDKFSLKHIVSKVEEVLGRKVTFVNDSVGAKVEEIVASAQPGDVVLLENLRFYKEEEAGDEAFAEKLSKLGDVYVNDAFGTAHRAHASTTIVAKFFPNDKCFGFLLAKEIESIDKVLNSTEKPVTAVLGGSKVSSKITIIENILDKVDHMIIGGGMMFTFIKAQGGKVGNSIVEDDKMELALEILEKAKAKNVQIHIPVDVVAADAFSNDANTQIVPANEIPVGWQGLDVGPKTLEQFNKVIMSSKIILWNGPLGVFEMEKFAAGTITLGNFIADATAAGTFSLVGGGDSVAAVKQFGLDDKVSYVSTGGGAMLEMLEGQTLPGIAAILE</sequence>
<evidence type="ECO:0000256" key="2">
    <source>
        <dbReference type="ARBA" id="ARBA00004838"/>
    </source>
</evidence>
<dbReference type="InterPro" id="IPR015824">
    <property type="entry name" value="Phosphoglycerate_kinase_N"/>
</dbReference>
<protein>
    <recommendedName>
        <fullName evidence="6 12">Phosphoglycerate kinase</fullName>
        <ecNumber evidence="5 12">2.7.2.3</ecNumber>
    </recommendedName>
</protein>
<feature type="binding site" evidence="12 13">
    <location>
        <begin position="25"/>
        <end position="27"/>
    </location>
    <ligand>
        <name>substrate</name>
    </ligand>
</feature>
<organism evidence="16 17">
    <name type="scientific">Paenimyroides marinum</name>
    <dbReference type="NCBI Taxonomy" id="1159016"/>
    <lineage>
        <taxon>Bacteria</taxon>
        <taxon>Pseudomonadati</taxon>
        <taxon>Bacteroidota</taxon>
        <taxon>Flavobacteriia</taxon>
        <taxon>Flavobacteriales</taxon>
        <taxon>Flavobacteriaceae</taxon>
        <taxon>Paenimyroides</taxon>
    </lineage>
</organism>
<dbReference type="InterPro" id="IPR036043">
    <property type="entry name" value="Phosphoglycerate_kinase_sf"/>
</dbReference>
<evidence type="ECO:0000256" key="11">
    <source>
        <dbReference type="ARBA" id="ARBA00023152"/>
    </source>
</evidence>
<dbReference type="FunFam" id="3.40.50.1260:FF:000006">
    <property type="entry name" value="Phosphoglycerate kinase"/>
    <property type="match status" value="1"/>
</dbReference>
<dbReference type="InterPro" id="IPR001576">
    <property type="entry name" value="Phosphoglycerate_kinase"/>
</dbReference>
<evidence type="ECO:0000256" key="15">
    <source>
        <dbReference type="RuleBase" id="RU000532"/>
    </source>
</evidence>
<dbReference type="EMBL" id="FNXE01000019">
    <property type="protein sequence ID" value="SEH81160.1"/>
    <property type="molecule type" value="Genomic_DNA"/>
</dbReference>
<proteinExistence type="inferred from homology"/>
<dbReference type="PRINTS" id="PR00477">
    <property type="entry name" value="PHGLYCKINASE"/>
</dbReference>
<dbReference type="FunFam" id="3.40.50.1260:FF:000003">
    <property type="entry name" value="Phosphoglycerate kinase"/>
    <property type="match status" value="1"/>
</dbReference>
<dbReference type="PANTHER" id="PTHR11406">
    <property type="entry name" value="PHOSPHOGLYCERATE KINASE"/>
    <property type="match status" value="1"/>
</dbReference>
<comment type="subcellular location">
    <subcellularLocation>
        <location evidence="12">Cytoplasm</location>
    </subcellularLocation>
</comment>
<keyword evidence="11 12" id="KW-0324">Glycolysis</keyword>
<dbReference type="HAMAP" id="MF_00145">
    <property type="entry name" value="Phosphoglyc_kinase"/>
    <property type="match status" value="1"/>
</dbReference>
<dbReference type="GO" id="GO:0006094">
    <property type="term" value="P:gluconeogenesis"/>
    <property type="evidence" value="ECO:0007669"/>
    <property type="project" value="TreeGrafter"/>
</dbReference>
<dbReference type="PANTHER" id="PTHR11406:SF23">
    <property type="entry name" value="PHOSPHOGLYCERATE KINASE 1, CHLOROPLASTIC-RELATED"/>
    <property type="match status" value="1"/>
</dbReference>
<feature type="binding site" evidence="12">
    <location>
        <position position="156"/>
    </location>
    <ligand>
        <name>substrate</name>
    </ligand>
</feature>
<evidence type="ECO:0000313" key="17">
    <source>
        <dbReference type="Proteomes" id="UP000199634"/>
    </source>
</evidence>
<keyword evidence="8 12" id="KW-0547">Nucleotide-binding</keyword>
<feature type="binding site" evidence="13">
    <location>
        <position position="156"/>
    </location>
    <ligand>
        <name>(2R)-3-phosphoglycerate</name>
        <dbReference type="ChEBI" id="CHEBI:58272"/>
    </ligand>
</feature>
<dbReference type="GO" id="GO:0005829">
    <property type="term" value="C:cytosol"/>
    <property type="evidence" value="ECO:0007669"/>
    <property type="project" value="UniProtKB-ARBA"/>
</dbReference>
<comment type="similarity">
    <text evidence="3 12 15">Belongs to the phosphoglycerate kinase family.</text>
</comment>
<dbReference type="SUPFAM" id="SSF53748">
    <property type="entry name" value="Phosphoglycerate kinase"/>
    <property type="match status" value="1"/>
</dbReference>
<keyword evidence="9 12" id="KW-0418">Kinase</keyword>
<comment type="pathway">
    <text evidence="2 12">Carbohydrate degradation; glycolysis; pyruvate from D-glyceraldehyde 3-phosphate: step 2/5.</text>
</comment>
<evidence type="ECO:0000256" key="8">
    <source>
        <dbReference type="ARBA" id="ARBA00022741"/>
    </source>
</evidence>
<feature type="binding site" evidence="13">
    <location>
        <position position="41"/>
    </location>
    <ligand>
        <name>(2R)-3-phosphoglycerate</name>
        <dbReference type="ChEBI" id="CHEBI:58272"/>
    </ligand>
</feature>
<dbReference type="Proteomes" id="UP000199634">
    <property type="component" value="Unassembled WGS sequence"/>
</dbReference>
<dbReference type="EC" id="2.7.2.3" evidence="5 12"/>
<dbReference type="GO" id="GO:0006096">
    <property type="term" value="P:glycolytic process"/>
    <property type="evidence" value="ECO:0007669"/>
    <property type="project" value="UniProtKB-UniRule"/>
</dbReference>
<feature type="binding site" evidence="12 14">
    <location>
        <position position="208"/>
    </location>
    <ligand>
        <name>ATP</name>
        <dbReference type="ChEBI" id="CHEBI:30616"/>
    </ligand>
</feature>
<feature type="binding site" evidence="12 13">
    <location>
        <begin position="64"/>
        <end position="67"/>
    </location>
    <ligand>
        <name>substrate</name>
    </ligand>
</feature>
<evidence type="ECO:0000256" key="10">
    <source>
        <dbReference type="ARBA" id="ARBA00022840"/>
    </source>
</evidence>
<evidence type="ECO:0000256" key="14">
    <source>
        <dbReference type="PIRSR" id="PIRSR000724-2"/>
    </source>
</evidence>
<dbReference type="GO" id="GO:0043531">
    <property type="term" value="F:ADP binding"/>
    <property type="evidence" value="ECO:0007669"/>
    <property type="project" value="TreeGrafter"/>
</dbReference>
<feature type="binding site" evidence="12 14">
    <location>
        <begin position="359"/>
        <end position="362"/>
    </location>
    <ligand>
        <name>ATP</name>
        <dbReference type="ChEBI" id="CHEBI:30616"/>
    </ligand>
</feature>
<feature type="binding site" evidence="13">
    <location>
        <position position="123"/>
    </location>
    <ligand>
        <name>(2R)-3-phosphoglycerate</name>
        <dbReference type="ChEBI" id="CHEBI:58272"/>
    </ligand>
</feature>
<gene>
    <name evidence="12" type="primary">pgk</name>
    <name evidence="16" type="ORF">SAMN02927937_01571</name>
</gene>
<dbReference type="UniPathway" id="UPA00109">
    <property type="reaction ID" value="UER00185"/>
</dbReference>
<feature type="binding site" evidence="12">
    <location>
        <position position="299"/>
    </location>
    <ligand>
        <name>ATP</name>
        <dbReference type="ChEBI" id="CHEBI:30616"/>
    </ligand>
</feature>
<evidence type="ECO:0000256" key="3">
    <source>
        <dbReference type="ARBA" id="ARBA00008982"/>
    </source>
</evidence>
<keyword evidence="7 12" id="KW-0808">Transferase</keyword>